<organism evidence="1 2">
    <name type="scientific">Lactobacillus ultunensis DSM 16047</name>
    <dbReference type="NCBI Taxonomy" id="525365"/>
    <lineage>
        <taxon>Bacteria</taxon>
        <taxon>Bacillati</taxon>
        <taxon>Bacillota</taxon>
        <taxon>Bacilli</taxon>
        <taxon>Lactobacillales</taxon>
        <taxon>Lactobacillaceae</taxon>
        <taxon>Lactobacillus</taxon>
    </lineage>
</organism>
<dbReference type="RefSeq" id="WP_007126119.1">
    <property type="nucleotide sequence ID" value="NZ_GG693254.1"/>
</dbReference>
<name>C2EPM8_9LACO</name>
<dbReference type="STRING" id="525365.HMPREF0548_1624"/>
<accession>C2EPM8</accession>
<dbReference type="HOGENOM" id="CLU_027402_17_4_9"/>
<dbReference type="GO" id="GO:0043565">
    <property type="term" value="F:sequence-specific DNA binding"/>
    <property type="evidence" value="ECO:0007669"/>
    <property type="project" value="InterPro"/>
</dbReference>
<evidence type="ECO:0000313" key="2">
    <source>
        <dbReference type="Proteomes" id="UP000005583"/>
    </source>
</evidence>
<gene>
    <name evidence="1" type="ORF">HMPREF0548_1624</name>
</gene>
<sequence>MSRKSKHLFEQKLWAVKQYLNSNMSATEIAQNLNMPVKSGGHQVREWANQYQSNRGEIFNSAQHNSHYSKEFKKMVVKEYLVGRGSSDSLANKYGIRNGRIVRRRVSKYNSHVDNRTMIPIRMSV</sequence>
<evidence type="ECO:0008006" key="3">
    <source>
        <dbReference type="Google" id="ProtNLM"/>
    </source>
</evidence>
<dbReference type="InterPro" id="IPR010921">
    <property type="entry name" value="Trp_repressor/repl_initiator"/>
</dbReference>
<comment type="caution">
    <text evidence="1">The sequence shown here is derived from an EMBL/GenBank/DDBJ whole genome shotgun (WGS) entry which is preliminary data.</text>
</comment>
<protein>
    <recommendedName>
        <fullName evidence="3">Transposase</fullName>
    </recommendedName>
</protein>
<dbReference type="Proteomes" id="UP000005583">
    <property type="component" value="Unassembled WGS sequence"/>
</dbReference>
<proteinExistence type="predicted"/>
<dbReference type="EMBL" id="ACGU01000071">
    <property type="protein sequence ID" value="EEJ71500.1"/>
    <property type="molecule type" value="Genomic_DNA"/>
</dbReference>
<reference evidence="1 2" key="1">
    <citation type="submission" date="2009-01" db="EMBL/GenBank/DDBJ databases">
        <authorList>
            <person name="Qin X."/>
            <person name="Bachman B."/>
            <person name="Battles P."/>
            <person name="Bell A."/>
            <person name="Bess C."/>
            <person name="Bickham C."/>
            <person name="Chaboub L."/>
            <person name="Chen D."/>
            <person name="Coyle M."/>
            <person name="Deiros D.R."/>
            <person name="Dinh H."/>
            <person name="Forbes L."/>
            <person name="Fowler G."/>
            <person name="Francisco L."/>
            <person name="Fu Q."/>
            <person name="Gubbala S."/>
            <person name="Hale W."/>
            <person name="Han Y."/>
            <person name="Hemphill L."/>
            <person name="Highlander S.K."/>
            <person name="Hirani K."/>
            <person name="Hogues M."/>
            <person name="Jackson L."/>
            <person name="Jakkamsetti A."/>
            <person name="Javaid M."/>
            <person name="Jiang H."/>
            <person name="Korchina V."/>
            <person name="Kovar C."/>
            <person name="Lara F."/>
            <person name="Lee S."/>
            <person name="Mata R."/>
            <person name="Mathew T."/>
            <person name="Moen C."/>
            <person name="Morales K."/>
            <person name="Munidasa M."/>
            <person name="Nazareth L."/>
            <person name="Ngo R."/>
            <person name="Nguyen L."/>
            <person name="Okwuonu G."/>
            <person name="Ongeri F."/>
            <person name="Patil S."/>
            <person name="Petrosino J."/>
            <person name="Pham C."/>
            <person name="Pham P."/>
            <person name="Pu L.-L."/>
            <person name="Puazo M."/>
            <person name="Raj R."/>
            <person name="Reid J."/>
            <person name="Rouhana J."/>
            <person name="Saada N."/>
            <person name="Shang Y."/>
            <person name="Simmons D."/>
            <person name="Thornton R."/>
            <person name="Warren J."/>
            <person name="Weissenberger G."/>
            <person name="Zhang J."/>
            <person name="Zhang L."/>
            <person name="Zhou C."/>
            <person name="Zhu D."/>
            <person name="Muzny D."/>
            <person name="Worley K."/>
            <person name="Gibbs R."/>
        </authorList>
    </citation>
    <scope>NUCLEOTIDE SEQUENCE [LARGE SCALE GENOMIC DNA]</scope>
    <source>
        <strain evidence="1 2">DSM 16047</strain>
    </source>
</reference>
<evidence type="ECO:0000313" key="1">
    <source>
        <dbReference type="EMBL" id="EEJ71500.1"/>
    </source>
</evidence>
<dbReference type="SUPFAM" id="SSF48295">
    <property type="entry name" value="TrpR-like"/>
    <property type="match status" value="2"/>
</dbReference>
<dbReference type="eggNOG" id="COG2963">
    <property type="taxonomic scope" value="Bacteria"/>
</dbReference>
<keyword evidence="2" id="KW-1185">Reference proteome</keyword>
<dbReference type="AlphaFoldDB" id="C2EPM8"/>